<protein>
    <recommendedName>
        <fullName evidence="4">Glycoside hydrolase family 65</fullName>
    </recommendedName>
</protein>
<evidence type="ECO:0008006" key="4">
    <source>
        <dbReference type="Google" id="ProtNLM"/>
    </source>
</evidence>
<evidence type="ECO:0000256" key="1">
    <source>
        <dbReference type="SAM" id="SignalP"/>
    </source>
</evidence>
<evidence type="ECO:0000313" key="3">
    <source>
        <dbReference type="Proteomes" id="UP000830401"/>
    </source>
</evidence>
<keyword evidence="1" id="KW-0732">Signal</keyword>
<dbReference type="Proteomes" id="UP000830401">
    <property type="component" value="Chromosome"/>
</dbReference>
<name>A0ABY4G1P0_9BACT</name>
<dbReference type="RefSeq" id="WP_245118765.1">
    <property type="nucleotide sequence ID" value="NZ_CP095061.1"/>
</dbReference>
<keyword evidence="3" id="KW-1185">Reference proteome</keyword>
<dbReference type="InterPro" id="IPR012341">
    <property type="entry name" value="6hp_glycosidase-like_sf"/>
</dbReference>
<feature type="chain" id="PRO_5046997277" description="Glycoside hydrolase family 65" evidence="1">
    <location>
        <begin position="23"/>
        <end position="712"/>
    </location>
</feature>
<reference evidence="2" key="1">
    <citation type="submission" date="2022-04" db="EMBL/GenBank/DDBJ databases">
        <title>Hymenobacter sp. isolated from the air.</title>
        <authorList>
            <person name="Won M."/>
            <person name="Lee C.-M."/>
            <person name="Woen H.-Y."/>
            <person name="Kwon S.-W."/>
        </authorList>
    </citation>
    <scope>NUCLEOTIDE SEQUENCE</scope>
    <source>
        <strain evidence="2">5420S-77</strain>
    </source>
</reference>
<dbReference type="EMBL" id="CP095061">
    <property type="protein sequence ID" value="UOQ64784.1"/>
    <property type="molecule type" value="Genomic_DNA"/>
</dbReference>
<accession>A0ABY4G1P0</accession>
<dbReference type="Gene3D" id="1.50.10.10">
    <property type="match status" value="1"/>
</dbReference>
<dbReference type="SUPFAM" id="SSF48208">
    <property type="entry name" value="Six-hairpin glycosidases"/>
    <property type="match status" value="1"/>
</dbReference>
<organism evidence="2 3">
    <name type="scientific">Hymenobacter volaticus</name>
    <dbReference type="NCBI Taxonomy" id="2932254"/>
    <lineage>
        <taxon>Bacteria</taxon>
        <taxon>Pseudomonadati</taxon>
        <taxon>Bacteroidota</taxon>
        <taxon>Cytophagia</taxon>
        <taxon>Cytophagales</taxon>
        <taxon>Hymenobacteraceae</taxon>
        <taxon>Hymenobacter</taxon>
    </lineage>
</organism>
<feature type="signal peptide" evidence="1">
    <location>
        <begin position="1"/>
        <end position="22"/>
    </location>
</feature>
<dbReference type="InterPro" id="IPR008928">
    <property type="entry name" value="6-hairpin_glycosidase_sf"/>
</dbReference>
<proteinExistence type="predicted"/>
<sequence>MPPLPKLLSSLLLLSTIQPLMAQKTPIDRKTLVERHIVVNTTTDTLSSLSVGNGQFAFTADVTGLQSFPMYYEKGVPLGTQSEWGWHSFPNKEGYKFEQSLRDYDLNGRKVSYSVQVKTAGNKEAVDFMRANPHRLQLGNLGFVLVKKSGKPATIKDLRNIRQTLNPWTGEIKSHFTLEGVPVDVVTVGHQQQDAVAARVESKLLQTGQLKVALRFPWPTAGWADMGTDYTHTDQHKSSIIESNKGAALLTHQLDTTKYTVALSWQQPATLAAGQAQEFILTPGKQGAVLEFGCRFSPRPAEAATFAATRTNSQQQWPTFWKSGGAVDFSGSTDPRAKELERRIVLSQYLTKLQGAGSQPPQETGLVLNSWYGRPHLEMHWWHSAHFALWGRPELLEQSLVWYARPDVQSVARGIAQRQGYDGVRWQKMTDPWGQEGPSSVGAFLIWQQPHFIYFAEESYRAHPNPATLKLYQDRVAATADFMASFPFYEKDKDRYILGKGVIPAQERFKAEETFNPTFELVYWNWALNTAQQWRIRQGQPRNPKWDTVLQKLSKLPQAGGVYLATESAPDSYTNPEFKTDHPSVLGALGMMPATGQVDPATMRRTFDLVWKDWSWDKTWGWDFPMTSMTATRLGLPDKAVDALLMKVQKNTYLPNGHNYQEDRLPIYLPGNGGLLAAVALMCAGYDGCKEENPGIPKTGWKVKWEGLSKMP</sequence>
<gene>
    <name evidence="2" type="ORF">MUN86_14555</name>
</gene>
<evidence type="ECO:0000313" key="2">
    <source>
        <dbReference type="EMBL" id="UOQ64784.1"/>
    </source>
</evidence>